<proteinExistence type="predicted"/>
<comment type="caution">
    <text evidence="3">The sequence shown here is derived from an EMBL/GenBank/DDBJ whole genome shotgun (WGS) entry which is preliminary data.</text>
</comment>
<evidence type="ECO:0000259" key="2">
    <source>
        <dbReference type="Pfam" id="PF13660"/>
    </source>
</evidence>
<dbReference type="Pfam" id="PF13660">
    <property type="entry name" value="DUF4147"/>
    <property type="match status" value="1"/>
</dbReference>
<dbReference type="InterPro" id="IPR007835">
    <property type="entry name" value="MOFRL"/>
</dbReference>
<evidence type="ECO:0000313" key="3">
    <source>
        <dbReference type="EMBL" id="GHD19416.1"/>
    </source>
</evidence>
<reference evidence="3" key="1">
    <citation type="journal article" date="2014" name="Int. J. Syst. Evol. Microbiol.">
        <title>Complete genome sequence of Corynebacterium casei LMG S-19264T (=DSM 44701T), isolated from a smear-ripened cheese.</title>
        <authorList>
            <consortium name="US DOE Joint Genome Institute (JGI-PGF)"/>
            <person name="Walter F."/>
            <person name="Albersmeier A."/>
            <person name="Kalinowski J."/>
            <person name="Ruckert C."/>
        </authorList>
    </citation>
    <scope>NUCLEOTIDE SEQUENCE</scope>
    <source>
        <strain evidence="3">KCTC 42249</strain>
    </source>
</reference>
<dbReference type="PANTHER" id="PTHR12227:SF0">
    <property type="entry name" value="GLYCERATE KINASE"/>
    <property type="match status" value="1"/>
</dbReference>
<dbReference type="Proteomes" id="UP000630142">
    <property type="component" value="Unassembled WGS sequence"/>
</dbReference>
<dbReference type="InterPro" id="IPR025286">
    <property type="entry name" value="MOFRL_assoc_dom"/>
</dbReference>
<dbReference type="RefSeq" id="WP_189505438.1">
    <property type="nucleotide sequence ID" value="NZ_BMZQ01000002.1"/>
</dbReference>
<dbReference type="GO" id="GO:0005737">
    <property type="term" value="C:cytoplasm"/>
    <property type="evidence" value="ECO:0007669"/>
    <property type="project" value="TreeGrafter"/>
</dbReference>
<dbReference type="FunFam" id="3.40.1480.10:FF:000002">
    <property type="entry name" value="Glycerate kinase"/>
    <property type="match status" value="1"/>
</dbReference>
<gene>
    <name evidence="3" type="primary">ttuD2</name>
    <name evidence="3" type="ORF">GCM10016234_31050</name>
</gene>
<dbReference type="Pfam" id="PF05161">
    <property type="entry name" value="MOFRL"/>
    <property type="match status" value="1"/>
</dbReference>
<evidence type="ECO:0000259" key="1">
    <source>
        <dbReference type="Pfam" id="PF05161"/>
    </source>
</evidence>
<protein>
    <submittedName>
        <fullName evidence="3">Hydroxypyruvate reductase</fullName>
    </submittedName>
</protein>
<dbReference type="SUPFAM" id="SSF82544">
    <property type="entry name" value="GckA/TtuD-like"/>
    <property type="match status" value="1"/>
</dbReference>
<dbReference type="Gene3D" id="3.40.1480.10">
    <property type="entry name" value="MOFRL domain"/>
    <property type="match status" value="1"/>
</dbReference>
<dbReference type="PANTHER" id="PTHR12227">
    <property type="entry name" value="GLYCERATE KINASE"/>
    <property type="match status" value="1"/>
</dbReference>
<dbReference type="InterPro" id="IPR038614">
    <property type="entry name" value="GK_N_sf"/>
</dbReference>
<reference evidence="3" key="2">
    <citation type="submission" date="2020-09" db="EMBL/GenBank/DDBJ databases">
        <authorList>
            <person name="Sun Q."/>
            <person name="Kim S."/>
        </authorList>
    </citation>
    <scope>NUCLEOTIDE SEQUENCE</scope>
    <source>
        <strain evidence="3">KCTC 42249</strain>
    </source>
</reference>
<sequence length="417" mass="43538">MKHKPFLTALFKQAVAAADPGAAITASLPPLPIGRTVVVGAGKAVLPMYRCLQEVWQGSLEGILVTGESQGMQRDNITILKGSHPLPDAHGLAASRQIQDLVASLTDQDLVIALVSGGGSAMLPAPAGELTLEDEIAVNQALLASGAPISAMNTVRKHISTIKGGRLAASTQARVHTLVVSDIPGDVASQVASGPTLPDASTRQDAMDIIARYSLELPEQVMRHIKNPLADAPIPGDPVFERNTYALVASGRLSLQAALRHAEEQGINATLIADDLQGEASEVGRSHAVLTREIRSKSLSVSAPMVLLSGGETTVTMRGKGRGGRNTEFLLSWAIGVEGMPSVTALAADTDGRDGSENNAGAFADGTTVQRLRGLGLDAERLLDQNDSYSAFDALGDLFLTGPTGTNVNDFRAVIIE</sequence>
<feature type="domain" description="MOFRL" evidence="1">
    <location>
        <begin position="306"/>
        <end position="410"/>
    </location>
</feature>
<feature type="domain" description="MOFRL-associated" evidence="2">
    <location>
        <begin position="7"/>
        <end position="225"/>
    </location>
</feature>
<evidence type="ECO:0000313" key="4">
    <source>
        <dbReference type="Proteomes" id="UP000630142"/>
    </source>
</evidence>
<dbReference type="EMBL" id="BMZQ01000002">
    <property type="protein sequence ID" value="GHD19416.1"/>
    <property type="molecule type" value="Genomic_DNA"/>
</dbReference>
<dbReference type="InterPro" id="IPR037035">
    <property type="entry name" value="GK-like_C_sf"/>
</dbReference>
<name>A0A8J3DQP1_9HYPH</name>
<dbReference type="InterPro" id="IPR039760">
    <property type="entry name" value="MOFRL_protein"/>
</dbReference>
<keyword evidence="4" id="KW-1185">Reference proteome</keyword>
<dbReference type="Gene3D" id="3.40.50.10180">
    <property type="entry name" value="Glycerate kinase, MOFRL-like N-terminal domain"/>
    <property type="match status" value="1"/>
</dbReference>
<organism evidence="3 4">
    <name type="scientific">Tianweitania populi</name>
    <dbReference type="NCBI Taxonomy" id="1607949"/>
    <lineage>
        <taxon>Bacteria</taxon>
        <taxon>Pseudomonadati</taxon>
        <taxon>Pseudomonadota</taxon>
        <taxon>Alphaproteobacteria</taxon>
        <taxon>Hyphomicrobiales</taxon>
        <taxon>Phyllobacteriaceae</taxon>
        <taxon>Tianweitania</taxon>
    </lineage>
</organism>
<accession>A0A8J3DQP1</accession>
<dbReference type="GO" id="GO:0008887">
    <property type="term" value="F:glycerate kinase activity"/>
    <property type="evidence" value="ECO:0007669"/>
    <property type="project" value="InterPro"/>
</dbReference>
<dbReference type="AlphaFoldDB" id="A0A8J3DQP1"/>